<dbReference type="InParanoid" id="A0A671EJL6"/>
<dbReference type="AlphaFoldDB" id="A0A671EJL6"/>
<reference evidence="3" key="3">
    <citation type="submission" date="2018-12" db="EMBL/GenBank/DDBJ databases">
        <title>G10K-VGP greater horseshoe bat female genome, primary haplotype.</title>
        <authorList>
            <person name="Teeling E."/>
            <person name="Myers G."/>
            <person name="Vernes S."/>
            <person name="Pippel M."/>
            <person name="Winkler S."/>
            <person name="Fedrigo O."/>
            <person name="Rhie A."/>
            <person name="Koren S."/>
            <person name="Phillippy A."/>
            <person name="Lewin H."/>
            <person name="Damas J."/>
            <person name="Howe K."/>
            <person name="Mountcastle J."/>
            <person name="Jarvis E.D."/>
        </authorList>
    </citation>
    <scope>NUCLEOTIDE SEQUENCE [LARGE SCALE GENOMIC DNA]</scope>
</reference>
<dbReference type="Ensembl" id="ENSRFET00010014737.1">
    <property type="protein sequence ID" value="ENSRFEP00010013466.1"/>
    <property type="gene ID" value="ENSRFEG00010009134.1"/>
</dbReference>
<reference evidence="2 3" key="1">
    <citation type="journal article" date="2015" name="Annu Rev Anim Biosci">
        <title>The Genome 10K Project: a way forward.</title>
        <authorList>
            <person name="Koepfli K.P."/>
            <person name="Paten B."/>
            <person name="O'Brien S.J."/>
            <person name="Koepfli K.P."/>
            <person name="Paten B."/>
            <person name="Antunes A."/>
            <person name="Belov K."/>
            <person name="Bustamante C."/>
            <person name="Castoe T.A."/>
            <person name="Clawson H."/>
            <person name="Crawford A.J."/>
            <person name="Diekhans M."/>
            <person name="Distel D."/>
            <person name="Durbin R."/>
            <person name="Earl D."/>
            <person name="Fujita M.K."/>
            <person name="Gamble T."/>
            <person name="Georges A."/>
            <person name="Gemmell N."/>
            <person name="Gilbert M.T."/>
            <person name="Graves J.M."/>
            <person name="Green R.E."/>
            <person name="Hickey G."/>
            <person name="Jarvis E.D."/>
            <person name="Johnson W."/>
            <person name="Komissarov A."/>
            <person name="Korf I."/>
            <person name="Kuhn R."/>
            <person name="Larkin D.M."/>
            <person name="Lewin H."/>
            <person name="Lopez J.V."/>
            <person name="Ma J."/>
            <person name="Marques-Bonet T."/>
            <person name="Miller W."/>
            <person name="Murphy R."/>
            <person name="Pevzner P."/>
            <person name="Shapiro B."/>
            <person name="Steiner C."/>
            <person name="Tamazian G."/>
            <person name="Venkatesh B."/>
            <person name="Wang J."/>
            <person name="Wayne R."/>
            <person name="Wiley E."/>
            <person name="Yang H."/>
            <person name="Zhang G."/>
            <person name="Haussler D."/>
            <person name="Ryder O."/>
            <person name="O'Brien S.J."/>
        </authorList>
    </citation>
    <scope>NUCLEOTIDE SEQUENCE</scope>
</reference>
<dbReference type="PANTHER" id="PTHR18444:SF9">
    <property type="entry name" value="UPF0538 PROTEIN C2ORF76"/>
    <property type="match status" value="1"/>
</dbReference>
<keyword evidence="3" id="KW-1185">Reference proteome</keyword>
<proteinExistence type="inferred from homology"/>
<dbReference type="InterPro" id="IPR018794">
    <property type="entry name" value="UPF0538"/>
</dbReference>
<evidence type="ECO:0000256" key="1">
    <source>
        <dbReference type="ARBA" id="ARBA00007176"/>
    </source>
</evidence>
<comment type="similarity">
    <text evidence="1">Belongs to the UPF0538 family.</text>
</comment>
<dbReference type="GeneTree" id="ENSGT00390000015352"/>
<sequence length="121" mass="14020">MPLKEVAITVHLIHSSEHHNFKPIVYHRGNLDQTEKEFIVFLEQGAPLRTTLPPPFRNYKYNKLNIIHQAHKSKRNELVLSLENDNRLLLKEESTLKAAGVIHETNIAFFCEVDCTVKSDF</sequence>
<dbReference type="Pfam" id="PF10209">
    <property type="entry name" value="DUF2340"/>
    <property type="match status" value="1"/>
</dbReference>
<protein>
    <submittedName>
        <fullName evidence="2">Uncharacterized protein</fullName>
    </submittedName>
</protein>
<reference evidence="2" key="5">
    <citation type="submission" date="2025-09" db="UniProtKB">
        <authorList>
            <consortium name="Ensembl"/>
        </authorList>
    </citation>
    <scope>IDENTIFICATION</scope>
</reference>
<reference evidence="2 3" key="2">
    <citation type="journal article" date="2018" name="Annu Rev Anim Biosci">
        <title>Bat Biology, Genomes, and the Bat1K Project: To Generate Chromosome-Level Genomes for All Living Bat Species.</title>
        <authorList>
            <person name="Teeling E.C."/>
            <person name="Vernes S.C."/>
            <person name="Davalos L.M."/>
            <person name="Ray D.A."/>
            <person name="Gilbert M.T.P."/>
            <person name="Myers E."/>
        </authorList>
    </citation>
    <scope>NUCLEOTIDE SEQUENCE</scope>
</reference>
<dbReference type="PANTHER" id="PTHR18444">
    <property type="entry name" value="UPF0538 FAMILY MEMBER"/>
    <property type="match status" value="1"/>
</dbReference>
<organism evidence="2 3">
    <name type="scientific">Rhinolophus ferrumequinum</name>
    <name type="common">Greater horseshoe bat</name>
    <dbReference type="NCBI Taxonomy" id="59479"/>
    <lineage>
        <taxon>Eukaryota</taxon>
        <taxon>Metazoa</taxon>
        <taxon>Chordata</taxon>
        <taxon>Craniata</taxon>
        <taxon>Vertebrata</taxon>
        <taxon>Euteleostomi</taxon>
        <taxon>Mammalia</taxon>
        <taxon>Eutheria</taxon>
        <taxon>Laurasiatheria</taxon>
        <taxon>Chiroptera</taxon>
        <taxon>Yinpterochiroptera</taxon>
        <taxon>Rhinolophoidea</taxon>
        <taxon>Rhinolophidae</taxon>
        <taxon>Rhinolophinae</taxon>
        <taxon>Rhinolophus</taxon>
    </lineage>
</organism>
<dbReference type="OMA" id="HETNIAF"/>
<reference evidence="2" key="4">
    <citation type="submission" date="2025-08" db="UniProtKB">
        <authorList>
            <consortium name="Ensembl"/>
        </authorList>
    </citation>
    <scope>IDENTIFICATION</scope>
</reference>
<dbReference type="Proteomes" id="UP000472240">
    <property type="component" value="Chromosome 11"/>
</dbReference>
<accession>A0A671EJL6</accession>
<evidence type="ECO:0000313" key="3">
    <source>
        <dbReference type="Proteomes" id="UP000472240"/>
    </source>
</evidence>
<name>A0A671EJL6_RHIFE</name>
<evidence type="ECO:0000313" key="2">
    <source>
        <dbReference type="Ensembl" id="ENSRFEP00010013466.1"/>
    </source>
</evidence>